<keyword evidence="2" id="KW-1185">Reference proteome</keyword>
<dbReference type="Proteomes" id="UP000789342">
    <property type="component" value="Unassembled WGS sequence"/>
</dbReference>
<comment type="caution">
    <text evidence="1">The sequence shown here is derived from an EMBL/GenBank/DDBJ whole genome shotgun (WGS) entry which is preliminary data.</text>
</comment>
<reference evidence="1" key="1">
    <citation type="submission" date="2021-06" db="EMBL/GenBank/DDBJ databases">
        <authorList>
            <person name="Kallberg Y."/>
            <person name="Tangrot J."/>
            <person name="Rosling A."/>
        </authorList>
    </citation>
    <scope>NUCLEOTIDE SEQUENCE</scope>
    <source>
        <strain evidence="1">CL551</strain>
    </source>
</reference>
<dbReference type="AlphaFoldDB" id="A0A9N9B837"/>
<evidence type="ECO:0000313" key="2">
    <source>
        <dbReference type="Proteomes" id="UP000789342"/>
    </source>
</evidence>
<dbReference type="EMBL" id="CAJVPV010003738">
    <property type="protein sequence ID" value="CAG8558626.1"/>
    <property type="molecule type" value="Genomic_DNA"/>
</dbReference>
<gene>
    <name evidence="1" type="ORF">AMORRO_LOCUS5912</name>
</gene>
<evidence type="ECO:0000313" key="1">
    <source>
        <dbReference type="EMBL" id="CAG8558626.1"/>
    </source>
</evidence>
<organism evidence="1 2">
    <name type="scientific">Acaulospora morrowiae</name>
    <dbReference type="NCBI Taxonomy" id="94023"/>
    <lineage>
        <taxon>Eukaryota</taxon>
        <taxon>Fungi</taxon>
        <taxon>Fungi incertae sedis</taxon>
        <taxon>Mucoromycota</taxon>
        <taxon>Glomeromycotina</taxon>
        <taxon>Glomeromycetes</taxon>
        <taxon>Diversisporales</taxon>
        <taxon>Acaulosporaceae</taxon>
        <taxon>Acaulospora</taxon>
    </lineage>
</organism>
<proteinExistence type="predicted"/>
<name>A0A9N9B837_9GLOM</name>
<feature type="non-terminal residue" evidence="1">
    <location>
        <position position="1"/>
    </location>
</feature>
<accession>A0A9N9B837</accession>
<sequence>YACLGRHRNTNCDMPKMDLSFANLNSGMDMVDKGGVVKPNLYILEIYKNRSA</sequence>
<protein>
    <submittedName>
        <fullName evidence="1">8154_t:CDS:1</fullName>
    </submittedName>
</protein>